<dbReference type="GO" id="GO:0006574">
    <property type="term" value="P:L-valine catabolic process"/>
    <property type="evidence" value="ECO:0007669"/>
    <property type="project" value="TreeGrafter"/>
</dbReference>
<feature type="domain" description="6-phosphogluconate dehydrogenase NADP-binding" evidence="8">
    <location>
        <begin position="2"/>
        <end position="92"/>
    </location>
</feature>
<dbReference type="Pfam" id="PF03446">
    <property type="entry name" value="NAD_binding_2"/>
    <property type="match status" value="1"/>
</dbReference>
<keyword evidence="6" id="KW-0520">NAD</keyword>
<evidence type="ECO:0000313" key="9">
    <source>
        <dbReference type="Proteomes" id="UP000189704"/>
    </source>
</evidence>
<dbReference type="KEGG" id="csyr:103253008"/>
<dbReference type="Gene3D" id="3.40.50.720">
    <property type="entry name" value="NAD(P)-binding Rossmann-like Domain"/>
    <property type="match status" value="1"/>
</dbReference>
<evidence type="ECO:0000259" key="8">
    <source>
        <dbReference type="Pfam" id="PF03446"/>
    </source>
</evidence>
<evidence type="ECO:0000256" key="6">
    <source>
        <dbReference type="ARBA" id="ARBA00023027"/>
    </source>
</evidence>
<evidence type="ECO:0000256" key="1">
    <source>
        <dbReference type="ARBA" id="ARBA00005109"/>
    </source>
</evidence>
<dbReference type="Proteomes" id="UP000189704">
    <property type="component" value="Unplaced"/>
</dbReference>
<reference evidence="10" key="1">
    <citation type="submission" date="2025-08" db="UniProtKB">
        <authorList>
            <consortium name="RefSeq"/>
        </authorList>
    </citation>
    <scope>IDENTIFICATION</scope>
</reference>
<keyword evidence="9" id="KW-1185">Reference proteome</keyword>
<evidence type="ECO:0000256" key="4">
    <source>
        <dbReference type="ARBA" id="ARBA00022456"/>
    </source>
</evidence>
<dbReference type="GO" id="GO:0050661">
    <property type="term" value="F:NADP binding"/>
    <property type="evidence" value="ECO:0007669"/>
    <property type="project" value="InterPro"/>
</dbReference>
<dbReference type="SUPFAM" id="SSF51735">
    <property type="entry name" value="NAD(P)-binding Rossmann-fold domains"/>
    <property type="match status" value="1"/>
</dbReference>
<organism evidence="9 10">
    <name type="scientific">Carlito syrichta</name>
    <name type="common">Philippine tarsier</name>
    <name type="synonym">Tarsius syrichta</name>
    <dbReference type="NCBI Taxonomy" id="1868482"/>
    <lineage>
        <taxon>Eukaryota</taxon>
        <taxon>Metazoa</taxon>
        <taxon>Chordata</taxon>
        <taxon>Craniata</taxon>
        <taxon>Vertebrata</taxon>
        <taxon>Euteleostomi</taxon>
        <taxon>Mammalia</taxon>
        <taxon>Eutheria</taxon>
        <taxon>Euarchontoglires</taxon>
        <taxon>Primates</taxon>
        <taxon>Haplorrhini</taxon>
        <taxon>Tarsiiformes</taxon>
        <taxon>Tarsiidae</taxon>
        <taxon>Carlito</taxon>
    </lineage>
</organism>
<gene>
    <name evidence="10" type="primary">LOC103253008</name>
</gene>
<comment type="pathway">
    <text evidence="1">Amino-acid degradation; L-valine degradation.</text>
</comment>
<keyword evidence="5" id="KW-0560">Oxidoreductase</keyword>
<evidence type="ECO:0000256" key="5">
    <source>
        <dbReference type="ARBA" id="ARBA00023002"/>
    </source>
</evidence>
<protein>
    <recommendedName>
        <fullName evidence="3">3-hydroxyisobutyrate dehydrogenase</fullName>
        <ecNumber evidence="3">1.1.1.31</ecNumber>
    </recommendedName>
</protein>
<evidence type="ECO:0000256" key="2">
    <source>
        <dbReference type="ARBA" id="ARBA00006013"/>
    </source>
</evidence>
<dbReference type="AlphaFoldDB" id="A0A3Q0DRD5"/>
<evidence type="ECO:0000256" key="7">
    <source>
        <dbReference type="ARBA" id="ARBA00049197"/>
    </source>
</evidence>
<dbReference type="GeneID" id="103253008"/>
<dbReference type="PANTHER" id="PTHR22981">
    <property type="entry name" value="3-HYDROXYISOBUTYRATE DEHYDROGENASE-RELATED"/>
    <property type="match status" value="1"/>
</dbReference>
<dbReference type="RefSeq" id="XP_021565037.1">
    <property type="nucleotide sequence ID" value="XM_021709362.1"/>
</dbReference>
<dbReference type="GO" id="GO:0008442">
    <property type="term" value="F:3-hydroxyisobutyrate dehydrogenase activity"/>
    <property type="evidence" value="ECO:0007669"/>
    <property type="project" value="UniProtKB-EC"/>
</dbReference>
<dbReference type="GO" id="GO:0005739">
    <property type="term" value="C:mitochondrion"/>
    <property type="evidence" value="ECO:0007669"/>
    <property type="project" value="TreeGrafter"/>
</dbReference>
<evidence type="ECO:0000313" key="10">
    <source>
        <dbReference type="RefSeq" id="XP_021565037.1"/>
    </source>
</evidence>
<sequence length="104" mass="10902">MMTMLPTSKNAIEAYSGANGILKKVKEGLLLVDASTIDPAISKEWAKETEEMRAVFTDTPVSGDVGAAGSGNLTLMEGGIEDEFAAAQGLLGVWVPVWCIVETG</sequence>
<dbReference type="InterPro" id="IPR036291">
    <property type="entry name" value="NAD(P)-bd_dom_sf"/>
</dbReference>
<proteinExistence type="inferred from homology"/>
<keyword evidence="4" id="KW-0101">Branched-chain amino acid catabolism</keyword>
<comment type="catalytic activity">
    <reaction evidence="7">
        <text>3-hydroxy-2-methylpropanoate + NAD(+) = 2-methyl-3-oxopropanoate + NADH + H(+)</text>
        <dbReference type="Rhea" id="RHEA:17681"/>
        <dbReference type="ChEBI" id="CHEBI:11805"/>
        <dbReference type="ChEBI" id="CHEBI:15378"/>
        <dbReference type="ChEBI" id="CHEBI:57540"/>
        <dbReference type="ChEBI" id="CHEBI:57700"/>
        <dbReference type="ChEBI" id="CHEBI:57945"/>
        <dbReference type="EC" id="1.1.1.31"/>
    </reaction>
</comment>
<dbReference type="OrthoDB" id="435038at2759"/>
<accession>A0A3Q0DRD5</accession>
<dbReference type="EC" id="1.1.1.31" evidence="3"/>
<dbReference type="InterPro" id="IPR006115">
    <property type="entry name" value="6PGDH_NADP-bd"/>
</dbReference>
<name>A0A3Q0DRD5_CARSF</name>
<comment type="similarity">
    <text evidence="2">Belongs to the HIBADH-related family. 3-hydroxyisobutyrate dehydrogenase subfamily.</text>
</comment>
<evidence type="ECO:0000256" key="3">
    <source>
        <dbReference type="ARBA" id="ARBA00012991"/>
    </source>
</evidence>
<dbReference type="PANTHER" id="PTHR22981:SF7">
    <property type="entry name" value="3-HYDROXYISOBUTYRATE DEHYDROGENASE, MITOCHONDRIAL"/>
    <property type="match status" value="1"/>
</dbReference>